<reference evidence="2" key="2">
    <citation type="submission" date="2015-01" db="EMBL/GenBank/DDBJ databases">
        <title>Evolutionary Origins and Diversification of the Mycorrhizal Mutualists.</title>
        <authorList>
            <consortium name="DOE Joint Genome Institute"/>
            <consortium name="Mycorrhizal Genomics Consortium"/>
            <person name="Kohler A."/>
            <person name="Kuo A."/>
            <person name="Nagy L.G."/>
            <person name="Floudas D."/>
            <person name="Copeland A."/>
            <person name="Barry K.W."/>
            <person name="Cichocki N."/>
            <person name="Veneault-Fourrey C."/>
            <person name="LaButti K."/>
            <person name="Lindquist E.A."/>
            <person name="Lipzen A."/>
            <person name="Lundell T."/>
            <person name="Morin E."/>
            <person name="Murat C."/>
            <person name="Riley R."/>
            <person name="Ohm R."/>
            <person name="Sun H."/>
            <person name="Tunlid A."/>
            <person name="Henrissat B."/>
            <person name="Grigoriev I.V."/>
            <person name="Hibbett D.S."/>
            <person name="Martin F."/>
        </authorList>
    </citation>
    <scope>NUCLEOTIDE SEQUENCE [LARGE SCALE GENOMIC DNA]</scope>
    <source>
        <strain evidence="2">h7</strain>
    </source>
</reference>
<proteinExistence type="predicted"/>
<keyword evidence="2" id="KW-1185">Reference proteome</keyword>
<organism evidence="1 2">
    <name type="scientific">Hebeloma cylindrosporum</name>
    <dbReference type="NCBI Taxonomy" id="76867"/>
    <lineage>
        <taxon>Eukaryota</taxon>
        <taxon>Fungi</taxon>
        <taxon>Dikarya</taxon>
        <taxon>Basidiomycota</taxon>
        <taxon>Agaricomycotina</taxon>
        <taxon>Agaricomycetes</taxon>
        <taxon>Agaricomycetidae</taxon>
        <taxon>Agaricales</taxon>
        <taxon>Agaricineae</taxon>
        <taxon>Hymenogastraceae</taxon>
        <taxon>Hebeloma</taxon>
    </lineage>
</organism>
<protein>
    <submittedName>
        <fullName evidence="1">Uncharacterized protein</fullName>
    </submittedName>
</protein>
<dbReference type="AlphaFoldDB" id="A0A0C2YB84"/>
<reference evidence="1 2" key="1">
    <citation type="submission" date="2014-04" db="EMBL/GenBank/DDBJ databases">
        <authorList>
            <consortium name="DOE Joint Genome Institute"/>
            <person name="Kuo A."/>
            <person name="Gay G."/>
            <person name="Dore J."/>
            <person name="Kohler A."/>
            <person name="Nagy L.G."/>
            <person name="Floudas D."/>
            <person name="Copeland A."/>
            <person name="Barry K.W."/>
            <person name="Cichocki N."/>
            <person name="Veneault-Fourrey C."/>
            <person name="LaButti K."/>
            <person name="Lindquist E.A."/>
            <person name="Lipzen A."/>
            <person name="Lundell T."/>
            <person name="Morin E."/>
            <person name="Murat C."/>
            <person name="Sun H."/>
            <person name="Tunlid A."/>
            <person name="Henrissat B."/>
            <person name="Grigoriev I.V."/>
            <person name="Hibbett D.S."/>
            <person name="Martin F."/>
            <person name="Nordberg H.P."/>
            <person name="Cantor M.N."/>
            <person name="Hua S.X."/>
        </authorList>
    </citation>
    <scope>NUCLEOTIDE SEQUENCE [LARGE SCALE GENOMIC DNA]</scope>
    <source>
        <strain evidence="2">h7</strain>
    </source>
</reference>
<sequence>MTELDSTLDTQSTLSFSTTSTIQLGDNWDTATSSSSVSIYSEDNGRFISPFPNVPQETGIYIFGRLIDEIDRVKKVYFLGSGSKPNTADLKFVAKKAERVMYGIKQDFQQCEDKDYWPAPEYKEEVLKFLAFLTDTGDIAEDIMNRGRISGMITAHIIANKIKTLNDRMIFNFHYLKLRSRIAITSTLEEISKHQQELELMMRNQTSALTHPFPLAHRGNSQFEDQKVCKTQPSQIVAEEAGTACTPQGDSDRECEEQSDRRVYHGDHSMMDRVAATLALEVEELQRIWGQDPQECL</sequence>
<dbReference type="Proteomes" id="UP000053424">
    <property type="component" value="Unassembled WGS sequence"/>
</dbReference>
<accession>A0A0C2YB84</accession>
<name>A0A0C2YB84_HEBCY</name>
<evidence type="ECO:0000313" key="2">
    <source>
        <dbReference type="Proteomes" id="UP000053424"/>
    </source>
</evidence>
<dbReference type="HOGENOM" id="CLU_937066_0_0_1"/>
<evidence type="ECO:0000313" key="1">
    <source>
        <dbReference type="EMBL" id="KIM38272.1"/>
    </source>
</evidence>
<gene>
    <name evidence="1" type="ORF">M413DRAFT_420900</name>
</gene>
<dbReference type="EMBL" id="KN831792">
    <property type="protein sequence ID" value="KIM38272.1"/>
    <property type="molecule type" value="Genomic_DNA"/>
</dbReference>